<evidence type="ECO:0000259" key="21">
    <source>
        <dbReference type="Pfam" id="PF02225"/>
    </source>
</evidence>
<evidence type="ECO:0000256" key="8">
    <source>
        <dbReference type="ARBA" id="ARBA00022670"/>
    </source>
</evidence>
<dbReference type="GO" id="GO:0006508">
    <property type="term" value="P:proteolysis"/>
    <property type="evidence" value="ECO:0007669"/>
    <property type="project" value="UniProtKB-KW"/>
</dbReference>
<name>A0A831TFW4_9BACT</name>
<comment type="subcellular location">
    <subcellularLocation>
        <location evidence="1">Endoplasmic reticulum</location>
    </subcellularLocation>
    <subcellularLocation>
        <location evidence="3">Golgi apparatus</location>
    </subcellularLocation>
    <subcellularLocation>
        <location evidence="2">Lysosome</location>
    </subcellularLocation>
    <subcellularLocation>
        <location evidence="4">Secreted</location>
    </subcellularLocation>
</comment>
<evidence type="ECO:0000256" key="19">
    <source>
        <dbReference type="ARBA" id="ARBA00025833"/>
    </source>
</evidence>
<dbReference type="PANTHER" id="PTHR12053:SF3">
    <property type="entry name" value="CARBOXYPEPTIDASE Q"/>
    <property type="match status" value="1"/>
</dbReference>
<keyword evidence="10" id="KW-0732">Signal</keyword>
<evidence type="ECO:0000256" key="7">
    <source>
        <dbReference type="ARBA" id="ARBA00022645"/>
    </source>
</evidence>
<keyword evidence="9" id="KW-0479">Metal-binding</keyword>
<evidence type="ECO:0000256" key="4">
    <source>
        <dbReference type="ARBA" id="ARBA00004613"/>
    </source>
</evidence>
<keyword evidence="11" id="KW-0378">Hydrolase</keyword>
<dbReference type="AlphaFoldDB" id="A0A831TFW4"/>
<evidence type="ECO:0000256" key="12">
    <source>
        <dbReference type="ARBA" id="ARBA00022824"/>
    </source>
</evidence>
<evidence type="ECO:0000256" key="5">
    <source>
        <dbReference type="ARBA" id="ARBA00014116"/>
    </source>
</evidence>
<dbReference type="GO" id="GO:0004180">
    <property type="term" value="F:carboxypeptidase activity"/>
    <property type="evidence" value="ECO:0007669"/>
    <property type="project" value="UniProtKB-KW"/>
</dbReference>
<dbReference type="GO" id="GO:0070573">
    <property type="term" value="F:metallodipeptidase activity"/>
    <property type="evidence" value="ECO:0007669"/>
    <property type="project" value="InterPro"/>
</dbReference>
<evidence type="ECO:0000256" key="14">
    <source>
        <dbReference type="ARBA" id="ARBA00023034"/>
    </source>
</evidence>
<keyword evidence="6" id="KW-0964">Secreted</keyword>
<organism evidence="23">
    <name type="scientific">Thermorudis peleae</name>
    <dbReference type="NCBI Taxonomy" id="1382356"/>
    <lineage>
        <taxon>Bacteria</taxon>
        <taxon>Pseudomonadati</taxon>
        <taxon>Thermomicrobiota</taxon>
        <taxon>Thermomicrobia</taxon>
        <taxon>Thermomicrobia incertae sedis</taxon>
        <taxon>Thermorudis</taxon>
    </lineage>
</organism>
<dbReference type="Gene3D" id="3.40.630.10">
    <property type="entry name" value="Zn peptidases"/>
    <property type="match status" value="1"/>
</dbReference>
<keyword evidence="12" id="KW-0256">Endoplasmic reticulum</keyword>
<comment type="subunit">
    <text evidence="19">Homodimer. The monomeric form is inactive while the homodimer is active.</text>
</comment>
<feature type="domain" description="Peptidase M28" evidence="22">
    <location>
        <begin position="237"/>
        <end position="436"/>
    </location>
</feature>
<evidence type="ECO:0000256" key="2">
    <source>
        <dbReference type="ARBA" id="ARBA00004371"/>
    </source>
</evidence>
<evidence type="ECO:0000256" key="13">
    <source>
        <dbReference type="ARBA" id="ARBA00022833"/>
    </source>
</evidence>
<evidence type="ECO:0000256" key="1">
    <source>
        <dbReference type="ARBA" id="ARBA00004240"/>
    </source>
</evidence>
<dbReference type="PANTHER" id="PTHR12053">
    <property type="entry name" value="PROTEASE FAMILY M28 PLASMA GLUTAMATE CARBOXYPEPTIDASE-RELATED"/>
    <property type="match status" value="1"/>
</dbReference>
<dbReference type="InterPro" id="IPR003137">
    <property type="entry name" value="PA_domain"/>
</dbReference>
<keyword evidence="15" id="KW-0482">Metalloprotease</keyword>
<evidence type="ECO:0000256" key="15">
    <source>
        <dbReference type="ARBA" id="ARBA00023049"/>
    </source>
</evidence>
<reference evidence="23" key="1">
    <citation type="journal article" date="2020" name="mSystems">
        <title>Genome- and Community-Level Interaction Insights into Carbon Utilization and Element Cycling Functions of Hydrothermarchaeota in Hydrothermal Sediment.</title>
        <authorList>
            <person name="Zhou Z."/>
            <person name="Liu Y."/>
            <person name="Xu W."/>
            <person name="Pan J."/>
            <person name="Luo Z.H."/>
            <person name="Li M."/>
        </authorList>
    </citation>
    <scope>NUCLEOTIDE SEQUENCE [LARGE SCALE GENOMIC DNA]</scope>
    <source>
        <strain evidence="23">SpSt-210</strain>
    </source>
</reference>
<evidence type="ECO:0000256" key="10">
    <source>
        <dbReference type="ARBA" id="ARBA00022729"/>
    </source>
</evidence>
<proteinExistence type="predicted"/>
<dbReference type="GO" id="GO:0005576">
    <property type="term" value="C:extracellular region"/>
    <property type="evidence" value="ECO:0007669"/>
    <property type="project" value="UniProtKB-SubCell"/>
</dbReference>
<evidence type="ECO:0000256" key="11">
    <source>
        <dbReference type="ARBA" id="ARBA00022801"/>
    </source>
</evidence>
<evidence type="ECO:0000256" key="20">
    <source>
        <dbReference type="ARBA" id="ARBA00033328"/>
    </source>
</evidence>
<evidence type="ECO:0000259" key="22">
    <source>
        <dbReference type="Pfam" id="PF04389"/>
    </source>
</evidence>
<evidence type="ECO:0000256" key="6">
    <source>
        <dbReference type="ARBA" id="ARBA00022525"/>
    </source>
</evidence>
<keyword evidence="18" id="KW-0458">Lysosome</keyword>
<evidence type="ECO:0000256" key="17">
    <source>
        <dbReference type="ARBA" id="ARBA00023180"/>
    </source>
</evidence>
<dbReference type="GO" id="GO:0005764">
    <property type="term" value="C:lysosome"/>
    <property type="evidence" value="ECO:0007669"/>
    <property type="project" value="UniProtKB-SubCell"/>
</dbReference>
<evidence type="ECO:0000256" key="18">
    <source>
        <dbReference type="ARBA" id="ARBA00023228"/>
    </source>
</evidence>
<keyword evidence="14" id="KW-0333">Golgi apparatus</keyword>
<evidence type="ECO:0000256" key="3">
    <source>
        <dbReference type="ARBA" id="ARBA00004555"/>
    </source>
</evidence>
<keyword evidence="7" id="KW-0121">Carboxypeptidase</keyword>
<dbReference type="SUPFAM" id="SSF53187">
    <property type="entry name" value="Zn-dependent exopeptidases"/>
    <property type="match status" value="1"/>
</dbReference>
<dbReference type="GO" id="GO:0046872">
    <property type="term" value="F:metal ion binding"/>
    <property type="evidence" value="ECO:0007669"/>
    <property type="project" value="UniProtKB-KW"/>
</dbReference>
<evidence type="ECO:0000256" key="16">
    <source>
        <dbReference type="ARBA" id="ARBA00023145"/>
    </source>
</evidence>
<gene>
    <name evidence="23" type="ORF">ENP34_07475</name>
</gene>
<dbReference type="EMBL" id="DSIY01000182">
    <property type="protein sequence ID" value="HEG91265.1"/>
    <property type="molecule type" value="Genomic_DNA"/>
</dbReference>
<comment type="caution">
    <text evidence="23">The sequence shown here is derived from an EMBL/GenBank/DDBJ whole genome shotgun (WGS) entry which is preliminary data.</text>
</comment>
<sequence>MTSTRPFVTWSDPALERELLSQVSLDVPWSIVEQFSRLVRLSGSPDERRAVEMLMEHLRSWGVPHTLYEPVCFISIPLEATLRSLEPSGKAYRAKTVSMSVSTGGEEVTGELVYVPGAGGTQAGDVFSAGVDLGGRDVRGKIVLTEGMASPGKVNDVMNAGALAGIFINPGTYIHEGICTTIWGTPDLDSMKRQPNIPVLAVNNPDGQELIALAERGGRVALSTRLDTGWRPIPVLVAEIPGRLVPEEFVLVHGHLDSWHVGIGDNATGNATLLELARVFWQHRDRLRRTLRIAWWSGHSHGRYAGSTWYADTFAQDLMPNCIAHVNCDSPGCRWATEYRDVAWMAEAGELVRATIRDVTGQESSLSRPLRAGDCSFNNLGITTYFMLSSTMPESLIREKGYYPVGGCGGNIQWHTEDDTLEIADRDNLLRDMRVYAAVLLRTLNAPVHPFDYRATVREIEGYLQRYQEAAGDAFDFRPALQAAGNLLTTLDRFYELVESLLDREVDDPEVRRVNAAQRALARHLVPLGYVRAGRFRHDPAQQIPPLPEIAPATELGQVPAGSDRWHTLRTHLARGQNYVVWSLRQAHRRIAEILP</sequence>
<keyword evidence="13" id="KW-0862">Zinc</keyword>
<dbReference type="InterPro" id="IPR007484">
    <property type="entry name" value="Peptidase_M28"/>
</dbReference>
<dbReference type="InterPro" id="IPR046450">
    <property type="entry name" value="PA_dom_sf"/>
</dbReference>
<dbReference type="Pfam" id="PF02225">
    <property type="entry name" value="PA"/>
    <property type="match status" value="1"/>
</dbReference>
<evidence type="ECO:0000256" key="9">
    <source>
        <dbReference type="ARBA" id="ARBA00022723"/>
    </source>
</evidence>
<accession>A0A831TFW4</accession>
<keyword evidence="8" id="KW-0645">Protease</keyword>
<dbReference type="SUPFAM" id="SSF52025">
    <property type="entry name" value="PA domain"/>
    <property type="match status" value="1"/>
</dbReference>
<dbReference type="InterPro" id="IPR039866">
    <property type="entry name" value="CPQ"/>
</dbReference>
<protein>
    <recommendedName>
        <fullName evidence="5">Carboxypeptidase Q</fullName>
    </recommendedName>
    <alternativeName>
        <fullName evidence="20">Plasma glutamate carboxypeptidase</fullName>
    </alternativeName>
</protein>
<feature type="domain" description="PA" evidence="21">
    <location>
        <begin position="108"/>
        <end position="210"/>
    </location>
</feature>
<dbReference type="Gene3D" id="3.50.30.30">
    <property type="match status" value="1"/>
</dbReference>
<keyword evidence="16" id="KW-0865">Zymogen</keyword>
<evidence type="ECO:0000313" key="23">
    <source>
        <dbReference type="EMBL" id="HEG91265.1"/>
    </source>
</evidence>
<keyword evidence="17" id="KW-0325">Glycoprotein</keyword>
<dbReference type="Pfam" id="PF04389">
    <property type="entry name" value="Peptidase_M28"/>
    <property type="match status" value="1"/>
</dbReference>